<sequence length="715" mass="82807">MKKFSHKWFLGGVALLGLASLTATLIGYKVKTPFKPSFYNYKSYMSDDNQDYLRQEFDYKAFDEINQFTNALINHKTVGGIGSDFLAASLIQKKLLKKIDYGILFRDPEFLKIPKNSLQRRKLTKLALRLILRPEVWSHLETYNNYLFVIDKKGDPVIDPLTNKPKRITSTFTDSNNNEVEVNDEFWEYFLPYYSQDMVVAYNLLKQDMNNANYVIQKMKEQNKETWNLDDFPEISKKVEPLKNIDWLNSQKISGSESLIDLVNILNTLKTKGYNNWTITDALRDNMLYGSSYWKKANGDRTANDFTGKVEPKTYRELIDSFTDLIHDGTGYYVTDSNHINFKGDGLELLNNLINLSRSDARAAIMYNGDALDAYYGNDNLPGWAIDGSTRSIKPKHNLLLIDGLVFSSNNSDESNDRYLQNLAESVYSNFQAEFELLKDQLYNEVENDFNTQIQQKFVEHRLANLWEEIKLQNWVDNLELPENSQQELASLVTKYRAKIDLSKPENQNYFDKFYSLRNQHQLFLNGENPNDVDLSQRINYLPTILKEYLATSKQALINQIKEQLIQKANDQEKAIELDSLDFEDTVLLTIFNNFISENSDYFDEFIQDSNELESAIVNILARSIAFLDVEGDQTLADHLDINNFSYINYVPTQNVDYELILRNYFASPSEGHDPEAIGIYEINNSKNVIHEAIMPINDQLQSKVTTYYFAKTKS</sequence>
<keyword evidence="1" id="KW-0614">Plasmid</keyword>
<proteinExistence type="predicted"/>
<dbReference type="RefSeq" id="WP_119572209.1">
    <property type="nucleotide sequence ID" value="NZ_LR215032.1"/>
</dbReference>
<geneLocation type="plasmid" evidence="1 2">
    <name>2</name>
</geneLocation>
<evidence type="ECO:0000313" key="1">
    <source>
        <dbReference type="EMBL" id="VEU73139.1"/>
    </source>
</evidence>
<evidence type="ECO:0008006" key="3">
    <source>
        <dbReference type="Google" id="ProtNLM"/>
    </source>
</evidence>
<dbReference type="OrthoDB" id="403918at2"/>
<dbReference type="AlphaFoldDB" id="A0A449B061"/>
<dbReference type="KEGG" id="mgal:NCTC10186_00627"/>
<reference evidence="1 2" key="1">
    <citation type="submission" date="2019-01" db="EMBL/GenBank/DDBJ databases">
        <authorList>
            <consortium name="Pathogen Informatics"/>
        </authorList>
    </citation>
    <scope>NUCLEOTIDE SEQUENCE [LARGE SCALE GENOMIC DNA]</scope>
    <source>
        <strain evidence="1 2">NCTC10186</strain>
        <plasmid evidence="2">2</plasmid>
    </source>
</reference>
<organism evidence="1 2">
    <name type="scientific">Mycoplasmopsis gallopavonis</name>
    <dbReference type="NCBI Taxonomy" id="76629"/>
    <lineage>
        <taxon>Bacteria</taxon>
        <taxon>Bacillati</taxon>
        <taxon>Mycoplasmatota</taxon>
        <taxon>Mycoplasmoidales</taxon>
        <taxon>Metamycoplasmataceae</taxon>
        <taxon>Mycoplasmopsis</taxon>
    </lineage>
</organism>
<gene>
    <name evidence="1" type="ORF">NCTC10186_00627</name>
</gene>
<evidence type="ECO:0000313" key="2">
    <source>
        <dbReference type="Proteomes" id="UP000289862"/>
    </source>
</evidence>
<protein>
    <recommendedName>
        <fullName evidence="3">Spermidine/putrescine transport system substrate-binding protein</fullName>
    </recommendedName>
</protein>
<accession>A0A449B061</accession>
<dbReference type="Proteomes" id="UP000289862">
    <property type="component" value="Plasmid 2"/>
</dbReference>
<dbReference type="EMBL" id="LR215032">
    <property type="protein sequence ID" value="VEU73139.1"/>
    <property type="molecule type" value="Genomic_DNA"/>
</dbReference>
<keyword evidence="2" id="KW-1185">Reference proteome</keyword>
<name>A0A449B061_9BACT</name>